<dbReference type="SUPFAM" id="SSF56042">
    <property type="entry name" value="PurM C-terminal domain-like"/>
    <property type="match status" value="2"/>
</dbReference>
<dbReference type="CDD" id="cd02204">
    <property type="entry name" value="PurL_repeat2"/>
    <property type="match status" value="1"/>
</dbReference>
<feature type="domain" description="Phosphoribosylformylglycinamidine synthase linker" evidence="11">
    <location>
        <begin position="25"/>
        <end position="65"/>
    </location>
</feature>
<organism evidence="12 13">
    <name type="scientific">Georgenia wutianyii</name>
    <dbReference type="NCBI Taxonomy" id="2585135"/>
    <lineage>
        <taxon>Bacteria</taxon>
        <taxon>Bacillati</taxon>
        <taxon>Actinomycetota</taxon>
        <taxon>Actinomycetes</taxon>
        <taxon>Micrococcales</taxon>
        <taxon>Bogoriellaceae</taxon>
        <taxon>Georgenia</taxon>
    </lineage>
</organism>
<feature type="binding site" evidence="8">
    <location>
        <position position="108"/>
    </location>
    <ligand>
        <name>ATP</name>
        <dbReference type="ChEBI" id="CHEBI:30616"/>
    </ligand>
</feature>
<dbReference type="PIRSF" id="PIRSF001587">
    <property type="entry name" value="FGAM_synthase_II"/>
    <property type="match status" value="1"/>
</dbReference>
<comment type="subunit">
    <text evidence="8">Monomer. Part of the FGAM synthase complex composed of 1 PurL, 1 PurQ and 2 PurS subunits.</text>
</comment>
<gene>
    <name evidence="8 12" type="primary">purL</name>
    <name evidence="12" type="ORF">FE251_14305</name>
</gene>
<dbReference type="InterPro" id="IPR036676">
    <property type="entry name" value="PurM-like_C_sf"/>
</dbReference>
<protein>
    <recommendedName>
        <fullName evidence="8">Phosphoribosylformylglycinamidine synthase subunit PurL</fullName>
        <shortName evidence="8">FGAM synthase</shortName>
        <ecNumber evidence="8">6.3.5.3</ecNumber>
    </recommendedName>
    <alternativeName>
        <fullName evidence="8">Formylglycinamide ribonucleotide amidotransferase subunit II</fullName>
        <shortName evidence="8">FGAR amidotransferase II</shortName>
        <shortName evidence="8">FGAR-AT II</shortName>
    </alternativeName>
    <alternativeName>
        <fullName evidence="8">Glutamine amidotransferase PurL</fullName>
    </alternativeName>
    <alternativeName>
        <fullName evidence="8">Phosphoribosylformylglycinamidine synthase subunit II</fullName>
    </alternativeName>
</protein>
<evidence type="ECO:0000256" key="2">
    <source>
        <dbReference type="ARBA" id="ARBA00022598"/>
    </source>
</evidence>
<dbReference type="PANTHER" id="PTHR43555:SF1">
    <property type="entry name" value="PHOSPHORIBOSYLFORMYLGLYCINAMIDINE SYNTHASE SUBUNIT PURL"/>
    <property type="match status" value="1"/>
</dbReference>
<accession>A0ABX5VPN8</accession>
<keyword evidence="13" id="KW-1185">Reference proteome</keyword>
<evidence type="ECO:0000313" key="12">
    <source>
        <dbReference type="EMBL" id="QDB80417.1"/>
    </source>
</evidence>
<evidence type="ECO:0000256" key="5">
    <source>
        <dbReference type="ARBA" id="ARBA00022755"/>
    </source>
</evidence>
<dbReference type="EMBL" id="CP040899">
    <property type="protein sequence ID" value="QDB80417.1"/>
    <property type="molecule type" value="Genomic_DNA"/>
</dbReference>
<dbReference type="CDD" id="cd02203">
    <property type="entry name" value="PurL_repeat1"/>
    <property type="match status" value="1"/>
</dbReference>
<evidence type="ECO:0000259" key="11">
    <source>
        <dbReference type="Pfam" id="PF18072"/>
    </source>
</evidence>
<evidence type="ECO:0000313" key="13">
    <source>
        <dbReference type="Proteomes" id="UP000313948"/>
    </source>
</evidence>
<dbReference type="InterPro" id="IPR016188">
    <property type="entry name" value="PurM-like_N"/>
</dbReference>
<dbReference type="Proteomes" id="UP000313948">
    <property type="component" value="Chromosome"/>
</dbReference>
<feature type="binding site" evidence="8">
    <location>
        <position position="110"/>
    </location>
    <ligand>
        <name>Mg(2+)</name>
        <dbReference type="ChEBI" id="CHEBI:18420"/>
        <label>1</label>
    </ligand>
</feature>
<feature type="binding site" evidence="8">
    <location>
        <position position="64"/>
    </location>
    <ligand>
        <name>ATP</name>
        <dbReference type="ChEBI" id="CHEBI:30616"/>
    </ligand>
</feature>
<keyword evidence="1 8" id="KW-0963">Cytoplasm</keyword>
<keyword evidence="6 8" id="KW-0067">ATP-binding</keyword>
<feature type="domain" description="PurM-like N-terminal" evidence="9">
    <location>
        <begin position="91"/>
        <end position="206"/>
    </location>
</feature>
<keyword evidence="7 8" id="KW-0460">Magnesium</keyword>
<dbReference type="InterPro" id="IPR010074">
    <property type="entry name" value="PRibForGlyAmidine_synth_PurL"/>
</dbReference>
<evidence type="ECO:0000256" key="1">
    <source>
        <dbReference type="ARBA" id="ARBA00022490"/>
    </source>
</evidence>
<dbReference type="InterPro" id="IPR036921">
    <property type="entry name" value="PurM-like_N_sf"/>
</dbReference>
<feature type="binding site" evidence="8">
    <location>
        <position position="557"/>
    </location>
    <ligand>
        <name>substrate</name>
    </ligand>
</feature>
<comment type="pathway">
    <text evidence="8">Purine metabolism; IMP biosynthesis via de novo pathway; 5-amino-1-(5-phospho-D-ribosyl)imidazole from N(2)-formyl-N(1)-(5-phospho-D-ribosyl)glycinamide: step 1/2.</text>
</comment>
<feature type="binding site" evidence="8">
    <location>
        <position position="555"/>
    </location>
    <ligand>
        <name>Mg(2+)</name>
        <dbReference type="ChEBI" id="CHEBI:18420"/>
        <label>1</label>
    </ligand>
</feature>
<dbReference type="NCBIfam" id="TIGR01736">
    <property type="entry name" value="FGAM_synth_II"/>
    <property type="match status" value="1"/>
</dbReference>
<reference evidence="12 13" key="1">
    <citation type="submission" date="2019-05" db="EMBL/GenBank/DDBJ databases">
        <title>Georgenia *** sp. nov., and Georgenia *** sp. nov., isolated from the intestinal contents of plateau pika (Ochotona curzoniae) in the Qinghai-Tibet plateau of China.</title>
        <authorList>
            <person name="Tian Z."/>
        </authorList>
    </citation>
    <scope>NUCLEOTIDE SEQUENCE [LARGE SCALE GENOMIC DNA]</scope>
    <source>
        <strain evidence="12 13">Z294</strain>
    </source>
</reference>
<dbReference type="HAMAP" id="MF_00420">
    <property type="entry name" value="PurL_2"/>
    <property type="match status" value="1"/>
</dbReference>
<comment type="similarity">
    <text evidence="8">Belongs to the FGAMS family.</text>
</comment>
<dbReference type="SUPFAM" id="SSF55326">
    <property type="entry name" value="PurM N-terminal domain-like"/>
    <property type="match status" value="2"/>
</dbReference>
<comment type="caution">
    <text evidence="8">Lacks conserved residue(s) required for the propagation of feature annotation.</text>
</comment>
<proteinExistence type="inferred from homology"/>
<evidence type="ECO:0000256" key="3">
    <source>
        <dbReference type="ARBA" id="ARBA00022723"/>
    </source>
</evidence>
<dbReference type="Gene3D" id="3.90.650.10">
    <property type="entry name" value="PurM-like C-terminal domain"/>
    <property type="match status" value="2"/>
</dbReference>
<feature type="binding site" evidence="8">
    <location>
        <position position="258"/>
    </location>
    <ligand>
        <name>substrate</name>
    </ligand>
</feature>
<dbReference type="NCBIfam" id="NF002290">
    <property type="entry name" value="PRK01213.1"/>
    <property type="match status" value="1"/>
</dbReference>
<dbReference type="InterPro" id="IPR010918">
    <property type="entry name" value="PurM-like_C_dom"/>
</dbReference>
<dbReference type="GO" id="GO:0004642">
    <property type="term" value="F:phosphoribosylformylglycinamidine synthase activity"/>
    <property type="evidence" value="ECO:0007669"/>
    <property type="project" value="UniProtKB-EC"/>
</dbReference>
<dbReference type="InterPro" id="IPR041609">
    <property type="entry name" value="PurL_linker"/>
</dbReference>
<feature type="domain" description="PurM-like C-terminal" evidence="10">
    <location>
        <begin position="219"/>
        <end position="372"/>
    </location>
</feature>
<name>A0ABX5VPN8_9MICO</name>
<evidence type="ECO:0000259" key="10">
    <source>
        <dbReference type="Pfam" id="PF02769"/>
    </source>
</evidence>
<dbReference type="RefSeq" id="WP_139070979.1">
    <property type="nucleotide sequence ID" value="NZ_CP040899.1"/>
</dbReference>
<feature type="binding site" evidence="8">
    <location>
        <position position="554"/>
    </location>
    <ligand>
        <name>ATP</name>
        <dbReference type="ChEBI" id="CHEBI:30616"/>
    </ligand>
</feature>
<dbReference type="PANTHER" id="PTHR43555">
    <property type="entry name" value="PHOSPHORIBOSYLFORMYLGLYCINAMIDINE SYNTHASE SUBUNIT PURL"/>
    <property type="match status" value="1"/>
</dbReference>
<feature type="binding site" evidence="8">
    <location>
        <position position="286"/>
    </location>
    <ligand>
        <name>Mg(2+)</name>
        <dbReference type="ChEBI" id="CHEBI:18420"/>
        <label>2</label>
    </ligand>
</feature>
<feature type="active site" evidence="8">
    <location>
        <position position="61"/>
    </location>
</feature>
<keyword evidence="2 8" id="KW-0436">Ligase</keyword>
<feature type="active site" description="Proton acceptor" evidence="8">
    <location>
        <position position="112"/>
    </location>
</feature>
<feature type="binding site" evidence="8">
    <location>
        <position position="517"/>
    </location>
    <ligand>
        <name>ATP</name>
        <dbReference type="ChEBI" id="CHEBI:30616"/>
    </ligand>
</feature>
<evidence type="ECO:0000256" key="7">
    <source>
        <dbReference type="ARBA" id="ARBA00022842"/>
    </source>
</evidence>
<dbReference type="Pfam" id="PF18072">
    <property type="entry name" value="FGAR-AT_linker"/>
    <property type="match status" value="1"/>
</dbReference>
<feature type="domain" description="PurM-like C-terminal" evidence="10">
    <location>
        <begin position="598"/>
        <end position="743"/>
    </location>
</feature>
<evidence type="ECO:0000256" key="4">
    <source>
        <dbReference type="ARBA" id="ARBA00022741"/>
    </source>
</evidence>
<evidence type="ECO:0000256" key="6">
    <source>
        <dbReference type="ARBA" id="ARBA00022840"/>
    </source>
</evidence>
<keyword evidence="4 8" id="KW-0547">Nucleotide-binding</keyword>
<dbReference type="EC" id="6.3.5.3" evidence="8"/>
<dbReference type="Gene3D" id="3.30.1330.10">
    <property type="entry name" value="PurM-like, N-terminal domain"/>
    <property type="match status" value="2"/>
</dbReference>
<feature type="binding site" evidence="8">
    <location>
        <position position="134"/>
    </location>
    <ligand>
        <name>Mg(2+)</name>
        <dbReference type="ChEBI" id="CHEBI:18420"/>
        <label>2</label>
    </ligand>
</feature>
<comment type="subcellular location">
    <subcellularLocation>
        <location evidence="8">Cytoplasm</location>
    </subcellularLocation>
</comment>
<feature type="domain" description="PurM-like N-terminal" evidence="9">
    <location>
        <begin position="460"/>
        <end position="584"/>
    </location>
</feature>
<feature type="binding site" evidence="8">
    <location>
        <position position="133"/>
    </location>
    <ligand>
        <name>substrate</name>
    </ligand>
</feature>
<comment type="function">
    <text evidence="8">Part of the phosphoribosylformylglycinamidine synthase complex involved in the purines biosynthetic pathway. Catalyzes the ATP-dependent conversion of formylglycinamide ribonucleotide (FGAR) and glutamine to yield formylglycinamidine ribonucleotide (FGAM) and glutamate. The FGAM synthase complex is composed of three subunits. PurQ produces an ammonia molecule by converting glutamine to glutamate. PurL transfers the ammonia molecule to FGAR to form FGAM in an ATP-dependent manner. PurS interacts with PurQ and PurL and is thought to assist in the transfer of the ammonia molecule from PurQ to PurL.</text>
</comment>
<dbReference type="Pfam" id="PF02769">
    <property type="entry name" value="AIRS_C"/>
    <property type="match status" value="2"/>
</dbReference>
<sequence>MSETETRQADTVANAAATPEVSLPYRDLGLKDDEYQRIVDILGRRPTAAELAMYSVMWSEHCSYKSSKTHLRQFGDKTTDAMREKLLVGIGENAGVVDIGDGWAVTFKVESHNHPSFVEPHQGAATGVGGIVRDIISMGARPVAVMDQLRFGAVDHPDTARVVHGVVSGISSYGNCLGLPNIGGETEFDASYQNNPLVNALCVGVMRHEDIHLANASGVGNKVVLFGARTGGDGIGGASILASETFDEGGVTKRPAVQVGDPFMEKVLIECCLELFAAGVVEGIQDLGAAGISCATSELASNGDGGMHVHLENVLLREELTAGEILMSESQERMMAVVRPERLEEFLAVTGRWNVEAAVIGEVTDTGRLVIDHHGERIVDVDPRTVAHEGPVYDRPYARPAWQDALNADAAEQLPRPTAPEELREQVLRLTASPNLASKSWVTDQYDRYVQGNTALAQPDDAGVVRVDEATGLGVAISTDANGRFTKLDPYTGAQQALAEAYRNVATVGAQPAAVTDCLNFGSPEDPDAMWQLVQAITGLADACAELGVPVTGGNVSLYNGTGSPGRVDSSINPTPVVGVLGVIDDVTRATRSGWGAPGRAVYLLGTTAEELSGSAWADVVHGHLGGRPPAVDLAAERRLAAVLVNASRDQIVESAHDLSAGGLAQALVDSCLRFGVGARVSLADLCERDGIDLATALFSESGARALVSVPRSQEVHLQDLCTARGVPLLRIGTTDDTGPESVEGRPVLDIDGVATFPLTELREAATATLPAHFG</sequence>
<keyword evidence="3 8" id="KW-0479">Metal-binding</keyword>
<evidence type="ECO:0000259" key="9">
    <source>
        <dbReference type="Pfam" id="PF00586"/>
    </source>
</evidence>
<keyword evidence="5 8" id="KW-0658">Purine biosynthesis</keyword>
<feature type="binding site" evidence="8">
    <location>
        <begin position="111"/>
        <end position="114"/>
    </location>
    <ligand>
        <name>substrate</name>
    </ligand>
</feature>
<comment type="catalytic activity">
    <reaction evidence="8">
        <text>N(2)-formyl-N(1)-(5-phospho-beta-D-ribosyl)glycinamide + L-glutamine + ATP + H2O = 2-formamido-N(1)-(5-O-phospho-beta-D-ribosyl)acetamidine + L-glutamate + ADP + phosphate + H(+)</text>
        <dbReference type="Rhea" id="RHEA:17129"/>
        <dbReference type="ChEBI" id="CHEBI:15377"/>
        <dbReference type="ChEBI" id="CHEBI:15378"/>
        <dbReference type="ChEBI" id="CHEBI:29985"/>
        <dbReference type="ChEBI" id="CHEBI:30616"/>
        <dbReference type="ChEBI" id="CHEBI:43474"/>
        <dbReference type="ChEBI" id="CHEBI:58359"/>
        <dbReference type="ChEBI" id="CHEBI:147286"/>
        <dbReference type="ChEBI" id="CHEBI:147287"/>
        <dbReference type="ChEBI" id="CHEBI:456216"/>
        <dbReference type="EC" id="6.3.5.3"/>
    </reaction>
</comment>
<dbReference type="Pfam" id="PF00586">
    <property type="entry name" value="AIRS"/>
    <property type="match status" value="2"/>
</dbReference>
<feature type="binding site" evidence="8">
    <location>
        <begin position="329"/>
        <end position="331"/>
    </location>
    <ligand>
        <name>substrate</name>
    </ligand>
</feature>
<evidence type="ECO:0000256" key="8">
    <source>
        <dbReference type="HAMAP-Rule" id="MF_00420"/>
    </source>
</evidence>